<protein>
    <submittedName>
        <fullName evidence="1">Uncharacterized protein</fullName>
    </submittedName>
</protein>
<proteinExistence type="predicted"/>
<dbReference type="RefSeq" id="WP_256832745.1">
    <property type="nucleotide sequence ID" value="NZ_CP063414.1"/>
</dbReference>
<evidence type="ECO:0000313" key="2">
    <source>
        <dbReference type="Proteomes" id="UP001058458"/>
    </source>
</evidence>
<gene>
    <name evidence="1" type="ORF">IMI45_13245</name>
</gene>
<dbReference type="Proteomes" id="UP001058458">
    <property type="component" value="Chromosome"/>
</dbReference>
<organism evidence="1 2">
    <name type="scientific">Parageobacillus thermoglucosidasius</name>
    <name type="common">Geobacillus thermoglucosidasius</name>
    <dbReference type="NCBI Taxonomy" id="1426"/>
    <lineage>
        <taxon>Bacteria</taxon>
        <taxon>Bacillati</taxon>
        <taxon>Bacillota</taxon>
        <taxon>Bacilli</taxon>
        <taxon>Bacillales</taxon>
        <taxon>Anoxybacillaceae</taxon>
        <taxon>Parageobacillus</taxon>
    </lineage>
</organism>
<sequence length="100" mass="11530">MFRCQNSVNVPIIDVIFPPRTFARRLRQSGCLRHPSREDSGFSNAACRPMDDGPIVCVLDRRCLGRIMMSGKRMDAAALFAVERFLVISWHWRGERKGRH</sequence>
<reference evidence="1" key="1">
    <citation type="submission" date="2020-10" db="EMBL/GenBank/DDBJ databases">
        <authorList>
            <person name="Delgado J.A."/>
            <person name="Gonzalez J.M."/>
        </authorList>
    </citation>
    <scope>NUCLEOTIDE SEQUENCE</scope>
    <source>
        <strain evidence="1">23.6</strain>
    </source>
</reference>
<evidence type="ECO:0000313" key="1">
    <source>
        <dbReference type="EMBL" id="UOE75283.1"/>
    </source>
</evidence>
<dbReference type="EMBL" id="CP063414">
    <property type="protein sequence ID" value="UOE75283.1"/>
    <property type="molecule type" value="Genomic_DNA"/>
</dbReference>
<dbReference type="AlphaFoldDB" id="A0AB38QV23"/>
<name>A0AB38QV23_PARTM</name>
<accession>A0AB38QV23</accession>